<dbReference type="GO" id="GO:0005737">
    <property type="term" value="C:cytoplasm"/>
    <property type="evidence" value="ECO:0007669"/>
    <property type="project" value="UniProtKB-SubCell"/>
</dbReference>
<gene>
    <name evidence="5 6" type="primary">scpB</name>
    <name evidence="6" type="ORF">JG30_08900</name>
</gene>
<keyword evidence="2 5" id="KW-0132">Cell division</keyword>
<keyword evidence="7" id="KW-1185">Reference proteome</keyword>
<dbReference type="PATRIC" id="fig|1218492.5.peg.1029"/>
<evidence type="ECO:0000256" key="5">
    <source>
        <dbReference type="HAMAP-Rule" id="MF_01804"/>
    </source>
</evidence>
<dbReference type="PANTHER" id="PTHR34298">
    <property type="entry name" value="SEGREGATION AND CONDENSATION PROTEIN B"/>
    <property type="match status" value="1"/>
</dbReference>
<dbReference type="GO" id="GO:0051301">
    <property type="term" value="P:cell division"/>
    <property type="evidence" value="ECO:0007669"/>
    <property type="project" value="UniProtKB-KW"/>
</dbReference>
<comment type="subunit">
    <text evidence="5">Homodimer. Homodimerization may be required to stabilize the binding of ScpA to the Smc head domains. Component of a cohesin-like complex composed of ScpA, ScpB and the Smc homodimer, in which ScpA and ScpB bind to the head domain of Smc. The presence of the three proteins is required for the association of the complex with DNA.</text>
</comment>
<comment type="caution">
    <text evidence="6">The sequence shown here is derived from an EMBL/GenBank/DDBJ whole genome shotgun (WGS) entry which is preliminary data.</text>
</comment>
<dbReference type="InterPro" id="IPR036388">
    <property type="entry name" value="WH-like_DNA-bd_sf"/>
</dbReference>
<dbReference type="GO" id="GO:0006260">
    <property type="term" value="P:DNA replication"/>
    <property type="evidence" value="ECO:0007669"/>
    <property type="project" value="UniProtKB-UniRule"/>
</dbReference>
<dbReference type="Proteomes" id="UP000033558">
    <property type="component" value="Unassembled WGS sequence"/>
</dbReference>
<proteinExistence type="inferred from homology"/>
<evidence type="ECO:0000256" key="1">
    <source>
        <dbReference type="ARBA" id="ARBA00022490"/>
    </source>
</evidence>
<keyword evidence="3 5" id="KW-0159">Chromosome partition</keyword>
<reference evidence="6 7" key="1">
    <citation type="submission" date="2015-01" db="EMBL/GenBank/DDBJ databases">
        <title>Comparative genomics of the lactic acid bacteria isolated from the honey bee gut.</title>
        <authorList>
            <person name="Ellegaard K.M."/>
            <person name="Tamarit D."/>
            <person name="Javelind E."/>
            <person name="Olofsson T."/>
            <person name="Andersson S.G."/>
            <person name="Vasquez A."/>
        </authorList>
    </citation>
    <scope>NUCLEOTIDE SEQUENCE [LARGE SCALE GENOMIC DNA]</scope>
    <source>
        <strain evidence="6 7">Bin4</strain>
    </source>
</reference>
<dbReference type="EMBL" id="JXJQ01000008">
    <property type="protein sequence ID" value="KJY61838.1"/>
    <property type="molecule type" value="Genomic_DNA"/>
</dbReference>
<comment type="function">
    <text evidence="5">Participates in chromosomal partition during cell division. May act via the formation of a condensin-like complex containing Smc and ScpA that pull DNA away from mid-cell into both cell halves.</text>
</comment>
<name>A0A0F4LTZ5_9LACO</name>
<keyword evidence="4 5" id="KW-0131">Cell cycle</keyword>
<dbReference type="Gene3D" id="1.10.10.10">
    <property type="entry name" value="Winged helix-like DNA-binding domain superfamily/Winged helix DNA-binding domain"/>
    <property type="match status" value="2"/>
</dbReference>
<dbReference type="SUPFAM" id="SSF46785">
    <property type="entry name" value="Winged helix' DNA-binding domain"/>
    <property type="match status" value="2"/>
</dbReference>
<dbReference type="InterPro" id="IPR005234">
    <property type="entry name" value="ScpB_csome_segregation"/>
</dbReference>
<evidence type="ECO:0000256" key="3">
    <source>
        <dbReference type="ARBA" id="ARBA00022829"/>
    </source>
</evidence>
<dbReference type="HAMAP" id="MF_01804">
    <property type="entry name" value="ScpB"/>
    <property type="match status" value="1"/>
</dbReference>
<keyword evidence="1 5" id="KW-0963">Cytoplasm</keyword>
<dbReference type="HOGENOM" id="CLU_045647_5_3_9"/>
<evidence type="ECO:0000256" key="4">
    <source>
        <dbReference type="ARBA" id="ARBA00023306"/>
    </source>
</evidence>
<organism evidence="6 7">
    <name type="scientific">Bombilactobacillus mellifer</name>
    <dbReference type="NCBI Taxonomy" id="1218492"/>
    <lineage>
        <taxon>Bacteria</taxon>
        <taxon>Bacillati</taxon>
        <taxon>Bacillota</taxon>
        <taxon>Bacilli</taxon>
        <taxon>Lactobacillales</taxon>
        <taxon>Lactobacillaceae</taxon>
        <taxon>Bombilactobacillus</taxon>
    </lineage>
</organism>
<evidence type="ECO:0000313" key="7">
    <source>
        <dbReference type="Proteomes" id="UP000033558"/>
    </source>
</evidence>
<dbReference type="GO" id="GO:0051304">
    <property type="term" value="P:chromosome separation"/>
    <property type="evidence" value="ECO:0007669"/>
    <property type="project" value="InterPro"/>
</dbReference>
<dbReference type="Pfam" id="PF04079">
    <property type="entry name" value="SMC_ScpB"/>
    <property type="match status" value="1"/>
</dbReference>
<comment type="subcellular location">
    <subcellularLocation>
        <location evidence="5">Cytoplasm</location>
    </subcellularLocation>
    <text evidence="5">Associated with two foci at the outer edges of the nucleoid region in young cells, and at four foci within both cell halves in older cells.</text>
</comment>
<sequence length="193" mass="22050">MSLNQDLVALLYTAGDQGITLVDLAATLQTDQAAIRQHLEDLMQQMTQDNQEALVIQQYGDIYKLLTKPQYYTLIKNYWQLQQTTTLSQAALEILAIIAYRQPITRVEIDEIRGVKNSSSTLQTLVIRQLVQNVGHKNAPGRPRLYGTTPEFLDYFGLKNLAQLPDLSEFQNEKFPDQENFHLFNQSTSQTED</sequence>
<protein>
    <recommendedName>
        <fullName evidence="5">Segregation and condensation protein B</fullName>
    </recommendedName>
</protein>
<accession>A0A0F4LTZ5</accession>
<dbReference type="PANTHER" id="PTHR34298:SF2">
    <property type="entry name" value="SEGREGATION AND CONDENSATION PROTEIN B"/>
    <property type="match status" value="1"/>
</dbReference>
<dbReference type="InterPro" id="IPR036390">
    <property type="entry name" value="WH_DNA-bd_sf"/>
</dbReference>
<dbReference type="STRING" id="1218492.JG30_08900"/>
<evidence type="ECO:0000256" key="2">
    <source>
        <dbReference type="ARBA" id="ARBA00022618"/>
    </source>
</evidence>
<dbReference type="RefSeq" id="WP_046316541.1">
    <property type="nucleotide sequence ID" value="NZ_JBHSZT010000001.1"/>
</dbReference>
<dbReference type="NCBIfam" id="TIGR00281">
    <property type="entry name" value="SMC-Scp complex subunit ScpB"/>
    <property type="match status" value="1"/>
</dbReference>
<evidence type="ECO:0000313" key="6">
    <source>
        <dbReference type="EMBL" id="KJY61838.1"/>
    </source>
</evidence>
<dbReference type="AlphaFoldDB" id="A0A0F4LTZ5"/>
<comment type="similarity">
    <text evidence="5">Belongs to the ScpB family.</text>
</comment>
<dbReference type="PIRSF" id="PIRSF019345">
    <property type="entry name" value="ScpB"/>
    <property type="match status" value="1"/>
</dbReference>